<dbReference type="InterPro" id="IPR051200">
    <property type="entry name" value="Host-pathogen_enzymatic-act"/>
</dbReference>
<keyword evidence="2" id="KW-1185">Reference proteome</keyword>
<evidence type="ECO:0008006" key="3">
    <source>
        <dbReference type="Google" id="ProtNLM"/>
    </source>
</evidence>
<accession>A0ABV6Z4P1</accession>
<comment type="caution">
    <text evidence="1">The sequence shown here is derived from an EMBL/GenBank/DDBJ whole genome shotgun (WGS) entry which is preliminary data.</text>
</comment>
<proteinExistence type="predicted"/>
<dbReference type="EMBL" id="JBHPBY010000493">
    <property type="protein sequence ID" value="MFC1853406.1"/>
    <property type="molecule type" value="Genomic_DNA"/>
</dbReference>
<name>A0ABV6Z4P1_UNCC1</name>
<protein>
    <recommendedName>
        <fullName evidence="3">YncE family protein</fullName>
    </recommendedName>
</protein>
<dbReference type="Gene3D" id="2.130.10.10">
    <property type="entry name" value="YVTN repeat-like/Quinoprotein amine dehydrogenase"/>
    <property type="match status" value="3"/>
</dbReference>
<evidence type="ECO:0000313" key="1">
    <source>
        <dbReference type="EMBL" id="MFC1853406.1"/>
    </source>
</evidence>
<gene>
    <name evidence="1" type="ORF">ACFL27_24685</name>
</gene>
<evidence type="ECO:0000313" key="2">
    <source>
        <dbReference type="Proteomes" id="UP001594351"/>
    </source>
</evidence>
<dbReference type="SUPFAM" id="SSF101898">
    <property type="entry name" value="NHL repeat"/>
    <property type="match status" value="2"/>
</dbReference>
<dbReference type="PANTHER" id="PTHR47197">
    <property type="entry name" value="PROTEIN NIRF"/>
    <property type="match status" value="1"/>
</dbReference>
<organism evidence="1 2">
    <name type="scientific">candidate division CSSED10-310 bacterium</name>
    <dbReference type="NCBI Taxonomy" id="2855610"/>
    <lineage>
        <taxon>Bacteria</taxon>
        <taxon>Bacteria division CSSED10-310</taxon>
    </lineage>
</organism>
<sequence length="679" mass="73954">MTLKFFLRLASISILILLTVCFLLTCNRSDDDDDDDDNGTDYEFKQISLLGANIFVSGDNPIDAVVDTAREMVYVANTGLNHGDQFNGCVSFITQQGDLIDNIPVQAGPVSIILSDSGLLYVANKESKTVSIIDPESGLEIGDISVPEDAKPLDLEQDTVDGQQYIYILTANRLYVWDHNAQQIITSHVTHHSPKKIVVNHVSDTIYVLDNDGGTVDIIINNSSVISSTVGGFQVDMTIDEINGKAYVLAGFPLQHITVIDESNNYNPIDFELPFALITFGTDLEVDPASGKLFVVGPLNSEGAVLVYDAETMHQSSETMLTIPPEGSLLTGSIVWDSQKKKLWLNFTYQKSGAGGWIVFDPADRTYTGQSLWTAAKTTTAMVIDEMQGNLCLVHSEDDSITLINTSSRQETNTILGIFPRKLALDQDRARVFAVSSRSLLGEWGGSGIISSLNLETRAITNVDVGSTSVDLDLDPDSGNIFTGNLFYDLDDHGYSEFAGLSVISDHEVSCNVNLYGDFPQAVKVDPDNKVYILVSNRGDRDSISSVLIDGTIDCGSRKLNYDLQSIESSARHNAAYITCTNNDSLIRFTADDCPDDSLPIQVPTGAEPWSILVDDDDDRLYITNKDDGTLSVYILPDLTNENGDHEPLATVNLAASEDIVPHPIAMALDRSEQALCGS</sequence>
<reference evidence="1 2" key="1">
    <citation type="submission" date="2024-09" db="EMBL/GenBank/DDBJ databases">
        <title>Laminarin stimulates single cell rates of sulfate reduction while oxygen inhibits transcriptomic activity in coastal marine sediment.</title>
        <authorList>
            <person name="Lindsay M."/>
            <person name="Orcutt B."/>
            <person name="Emerson D."/>
            <person name="Stepanauskas R."/>
            <person name="D'Angelo T."/>
        </authorList>
    </citation>
    <scope>NUCLEOTIDE SEQUENCE [LARGE SCALE GENOMIC DNA]</scope>
    <source>
        <strain evidence="1">SAG AM-311-K15</strain>
    </source>
</reference>
<dbReference type="PANTHER" id="PTHR47197:SF3">
    <property type="entry name" value="DIHYDRO-HEME D1 DEHYDROGENASE"/>
    <property type="match status" value="1"/>
</dbReference>
<dbReference type="InterPro" id="IPR015943">
    <property type="entry name" value="WD40/YVTN_repeat-like_dom_sf"/>
</dbReference>
<dbReference type="Proteomes" id="UP001594351">
    <property type="component" value="Unassembled WGS sequence"/>
</dbReference>